<dbReference type="PANTHER" id="PTHR45824:SF29">
    <property type="entry name" value="GH16843P"/>
    <property type="match status" value="1"/>
</dbReference>
<dbReference type="InterPro" id="IPR052578">
    <property type="entry name" value="PI_Transfer_CRAL-TRIO"/>
</dbReference>
<dbReference type="SUPFAM" id="SSF46938">
    <property type="entry name" value="CRAL/TRIO N-terminal domain"/>
    <property type="match status" value="1"/>
</dbReference>
<dbReference type="PANTHER" id="PTHR45824">
    <property type="entry name" value="GH16843P"/>
    <property type="match status" value="1"/>
</dbReference>
<dbReference type="InterPro" id="IPR036865">
    <property type="entry name" value="CRAL-TRIO_dom_sf"/>
</dbReference>
<accession>A0AAW2ZSB4</accession>
<comment type="caution">
    <text evidence="2">The sequence shown here is derived from an EMBL/GenBank/DDBJ whole genome shotgun (WGS) entry which is preliminary data.</text>
</comment>
<dbReference type="PROSITE" id="PS50191">
    <property type="entry name" value="CRAL_TRIO"/>
    <property type="match status" value="1"/>
</dbReference>
<feature type="domain" description="CRAL-TRIO" evidence="1">
    <location>
        <begin position="76"/>
        <end position="185"/>
    </location>
</feature>
<dbReference type="EMBL" id="JAOPGA020001843">
    <property type="protein sequence ID" value="KAL0491685.1"/>
    <property type="molecule type" value="Genomic_DNA"/>
</dbReference>
<proteinExistence type="predicted"/>
<keyword evidence="3" id="KW-1185">Reference proteome</keyword>
<dbReference type="SMART" id="SM01100">
    <property type="entry name" value="CRAL_TRIO_N"/>
    <property type="match status" value="1"/>
</dbReference>
<dbReference type="AlphaFoldDB" id="A0AAW2ZSB4"/>
<gene>
    <name evidence="2" type="ORF">AKO1_010158</name>
</gene>
<reference evidence="2 3" key="1">
    <citation type="submission" date="2024-03" db="EMBL/GenBank/DDBJ databases">
        <title>The Acrasis kona genome and developmental transcriptomes reveal deep origins of eukaryotic multicellular pathways.</title>
        <authorList>
            <person name="Sheikh S."/>
            <person name="Fu C.-J."/>
            <person name="Brown M.W."/>
            <person name="Baldauf S.L."/>
        </authorList>
    </citation>
    <scope>NUCLEOTIDE SEQUENCE [LARGE SCALE GENOMIC DNA]</scope>
    <source>
        <strain evidence="2 3">ATCC MYA-3509</strain>
    </source>
</reference>
<evidence type="ECO:0000259" key="1">
    <source>
        <dbReference type="PROSITE" id="PS50191"/>
    </source>
</evidence>
<dbReference type="Proteomes" id="UP001431209">
    <property type="component" value="Unassembled WGS sequence"/>
</dbReference>
<dbReference type="InterPro" id="IPR036273">
    <property type="entry name" value="CRAL/TRIO_N_dom_sf"/>
</dbReference>
<dbReference type="SUPFAM" id="SSF52087">
    <property type="entry name" value="CRAL/TRIO domain"/>
    <property type="match status" value="1"/>
</dbReference>
<organism evidence="2 3">
    <name type="scientific">Acrasis kona</name>
    <dbReference type="NCBI Taxonomy" id="1008807"/>
    <lineage>
        <taxon>Eukaryota</taxon>
        <taxon>Discoba</taxon>
        <taxon>Heterolobosea</taxon>
        <taxon>Tetramitia</taxon>
        <taxon>Eutetramitia</taxon>
        <taxon>Acrasidae</taxon>
        <taxon>Acrasis</taxon>
    </lineage>
</organism>
<dbReference type="GO" id="GO:0008526">
    <property type="term" value="F:phosphatidylinositol transfer activity"/>
    <property type="evidence" value="ECO:0007669"/>
    <property type="project" value="TreeGrafter"/>
</dbReference>
<dbReference type="CDD" id="cd00170">
    <property type="entry name" value="SEC14"/>
    <property type="match status" value="1"/>
</dbReference>
<dbReference type="InterPro" id="IPR011074">
    <property type="entry name" value="CRAL/TRIO_N_dom"/>
</dbReference>
<evidence type="ECO:0000313" key="2">
    <source>
        <dbReference type="EMBL" id="KAL0491685.1"/>
    </source>
</evidence>
<dbReference type="Gene3D" id="3.40.525.10">
    <property type="entry name" value="CRAL-TRIO lipid binding domain"/>
    <property type="match status" value="1"/>
</dbReference>
<name>A0AAW2ZSB4_9EUKA</name>
<dbReference type="Pfam" id="PF00650">
    <property type="entry name" value="CRAL_TRIO"/>
    <property type="match status" value="1"/>
</dbReference>
<sequence length="185" mass="21235">MTFDPRAALTVQQNETLNEFISKLPEDLTPNQRAFCDEACCLRYLRARDWDVKKSMKMLNNSLKWRDTYKPEAILAKDLEEEASSGKVYQQGTDKLGRPVVYMTPARNTSTQYDKGVKLLIYTMEKAVASMPEGQEQLIWFIDFKGYSSKHSIPINVAKETIDILSNQYPERLGACFFIDTPAIF</sequence>
<dbReference type="InterPro" id="IPR001251">
    <property type="entry name" value="CRAL-TRIO_dom"/>
</dbReference>
<evidence type="ECO:0000313" key="3">
    <source>
        <dbReference type="Proteomes" id="UP001431209"/>
    </source>
</evidence>
<dbReference type="Pfam" id="PF03765">
    <property type="entry name" value="CRAL_TRIO_N"/>
    <property type="match status" value="1"/>
</dbReference>
<protein>
    <recommendedName>
        <fullName evidence="1">CRAL-TRIO domain-containing protein</fullName>
    </recommendedName>
</protein>